<name>A0A8D9FRE5_9VIRU</name>
<sequence>MKKFLTLILFTFSVLLSYSQDWKEVKTENGIKIEYSIQEKHDESKDIHQEYYVLKFTNVTSTDLSFSINIMGDYGYGMKNISRDKDGDHDITLGSDEFKVGDVSINYLVIFNRFLDNTSNAKLVNFEIEITN</sequence>
<reference evidence="1" key="1">
    <citation type="submission" date="2021-06" db="EMBL/GenBank/DDBJ databases">
        <authorList>
            <person name="Gannon L."/>
            <person name="Redgwell R T."/>
            <person name="Michniewski S."/>
            <person name="Harrison D C."/>
            <person name="Millard A."/>
        </authorList>
    </citation>
    <scope>NUCLEOTIDE SEQUENCE</scope>
</reference>
<gene>
    <name evidence="1" type="ORF">SLAVMIC_00269</name>
</gene>
<organism evidence="1">
    <name type="scientific">uncultured marine phage</name>
    <dbReference type="NCBI Taxonomy" id="707152"/>
    <lineage>
        <taxon>Viruses</taxon>
        <taxon>environmental samples</taxon>
    </lineage>
</organism>
<proteinExistence type="predicted"/>
<evidence type="ECO:0000313" key="1">
    <source>
        <dbReference type="EMBL" id="CAG7580145.1"/>
    </source>
</evidence>
<dbReference type="EMBL" id="OU342829">
    <property type="protein sequence ID" value="CAG7580145.1"/>
    <property type="molecule type" value="Genomic_DNA"/>
</dbReference>
<accession>A0A8D9FRE5</accession>
<protein>
    <submittedName>
        <fullName evidence="1">Uncharacterized protein</fullName>
    </submittedName>
</protein>